<organism evidence="6 7">
    <name type="scientific">Pontibacillus salipaludis</name>
    <dbReference type="NCBI Taxonomy" id="1697394"/>
    <lineage>
        <taxon>Bacteria</taxon>
        <taxon>Bacillati</taxon>
        <taxon>Bacillota</taxon>
        <taxon>Bacilli</taxon>
        <taxon>Bacillales</taxon>
        <taxon>Bacillaceae</taxon>
        <taxon>Pontibacillus</taxon>
    </lineage>
</organism>
<dbReference type="InterPro" id="IPR009061">
    <property type="entry name" value="DNA-bd_dom_put_sf"/>
</dbReference>
<dbReference type="SUPFAM" id="SSF53335">
    <property type="entry name" value="S-adenosyl-L-methionine-dependent methyltransferases"/>
    <property type="match status" value="1"/>
</dbReference>
<dbReference type="RefSeq" id="WP_188654124.1">
    <property type="nucleotide sequence ID" value="NZ_BMIN01000010.1"/>
</dbReference>
<dbReference type="EMBL" id="BMIN01000010">
    <property type="protein sequence ID" value="GGD15791.1"/>
    <property type="molecule type" value="Genomic_DNA"/>
</dbReference>
<dbReference type="Gene3D" id="1.10.1660.10">
    <property type="match status" value="1"/>
</dbReference>
<comment type="caution">
    <text evidence="6">The sequence shown here is derived from an EMBL/GenBank/DDBJ whole genome shotgun (WGS) entry which is preliminary data.</text>
</comment>
<accession>A0ABQ1Q6I1</accession>
<dbReference type="PROSITE" id="PS50937">
    <property type="entry name" value="HTH_MERR_2"/>
    <property type="match status" value="1"/>
</dbReference>
<dbReference type="InterPro" id="IPR047057">
    <property type="entry name" value="MerR_fam"/>
</dbReference>
<name>A0ABQ1Q6I1_9BACI</name>
<sequence>MKIKEAANRLNTTPRTIRFYEEKGLIQPDKGENDYRSYNEHHLWKLQTILSLREVGMSTQQIKHTLQNEEEVECYLNVQRSALYEQWLEIKDMIGTIDQMLDKSTDEGFVKEDIFALADQLKNVKEKRKGWQDQWDFNGQARDYDKSLKMNGYRFNVHEHYEEALEKAVEVVQPKEGEKGVDIGIGTGNLGSQFTPKGACIIGVDQSDEMLSVCKEKHPQIDVRHGHFLALPVMDGEVDFITTSYALHHVTEEEKELALREMDRILKPNGRIAIVDLMFADQHDRECVVGDFKDAGNQEAIFAIEDEYYANRSNLVAWFEQLGYKVHTHSFNNILHMVYAEKQ</sequence>
<dbReference type="PANTHER" id="PTHR30204:SF69">
    <property type="entry name" value="MERR-FAMILY TRANSCRIPTIONAL REGULATOR"/>
    <property type="match status" value="1"/>
</dbReference>
<feature type="domain" description="HTH merR-type" evidence="5">
    <location>
        <begin position="1"/>
        <end position="68"/>
    </location>
</feature>
<protein>
    <submittedName>
        <fullName evidence="6">MerR family transcriptional regulator</fullName>
    </submittedName>
</protein>
<gene>
    <name evidence="6" type="ORF">GCM10011389_24400</name>
</gene>
<keyword evidence="1" id="KW-0678">Repressor</keyword>
<evidence type="ECO:0000259" key="5">
    <source>
        <dbReference type="PROSITE" id="PS50937"/>
    </source>
</evidence>
<evidence type="ECO:0000313" key="6">
    <source>
        <dbReference type="EMBL" id="GGD15791.1"/>
    </source>
</evidence>
<evidence type="ECO:0000313" key="7">
    <source>
        <dbReference type="Proteomes" id="UP000642571"/>
    </source>
</evidence>
<dbReference type="InterPro" id="IPR029063">
    <property type="entry name" value="SAM-dependent_MTases_sf"/>
</dbReference>
<dbReference type="SMART" id="SM00422">
    <property type="entry name" value="HTH_MERR"/>
    <property type="match status" value="1"/>
</dbReference>
<dbReference type="PANTHER" id="PTHR30204">
    <property type="entry name" value="REDOX-CYCLING DRUG-SENSING TRANSCRIPTIONAL ACTIVATOR SOXR"/>
    <property type="match status" value="1"/>
</dbReference>
<dbReference type="InterPro" id="IPR013216">
    <property type="entry name" value="Methyltransf_11"/>
</dbReference>
<keyword evidence="7" id="KW-1185">Reference proteome</keyword>
<dbReference type="CDD" id="cd00592">
    <property type="entry name" value="HTH_MerR-like"/>
    <property type="match status" value="1"/>
</dbReference>
<dbReference type="Proteomes" id="UP000642571">
    <property type="component" value="Unassembled WGS sequence"/>
</dbReference>
<dbReference type="InterPro" id="IPR000551">
    <property type="entry name" value="MerR-type_HTH_dom"/>
</dbReference>
<reference evidence="7" key="1">
    <citation type="journal article" date="2019" name="Int. J. Syst. Evol. Microbiol.">
        <title>The Global Catalogue of Microorganisms (GCM) 10K type strain sequencing project: providing services to taxonomists for standard genome sequencing and annotation.</title>
        <authorList>
            <consortium name="The Broad Institute Genomics Platform"/>
            <consortium name="The Broad Institute Genome Sequencing Center for Infectious Disease"/>
            <person name="Wu L."/>
            <person name="Ma J."/>
        </authorList>
    </citation>
    <scope>NUCLEOTIDE SEQUENCE [LARGE SCALE GENOMIC DNA]</scope>
    <source>
        <strain evidence="7">CGMCC 1.15353</strain>
    </source>
</reference>
<dbReference type="Pfam" id="PF13411">
    <property type="entry name" value="MerR_1"/>
    <property type="match status" value="1"/>
</dbReference>
<keyword evidence="4" id="KW-0804">Transcription</keyword>
<evidence type="ECO:0000256" key="2">
    <source>
        <dbReference type="ARBA" id="ARBA00023015"/>
    </source>
</evidence>
<dbReference type="Pfam" id="PF08241">
    <property type="entry name" value="Methyltransf_11"/>
    <property type="match status" value="1"/>
</dbReference>
<dbReference type="SUPFAM" id="SSF46955">
    <property type="entry name" value="Putative DNA-binding domain"/>
    <property type="match status" value="1"/>
</dbReference>
<dbReference type="Gene3D" id="3.40.50.150">
    <property type="entry name" value="Vaccinia Virus protein VP39"/>
    <property type="match status" value="1"/>
</dbReference>
<evidence type="ECO:0000256" key="4">
    <source>
        <dbReference type="ARBA" id="ARBA00023163"/>
    </source>
</evidence>
<dbReference type="CDD" id="cd02440">
    <property type="entry name" value="AdoMet_MTases"/>
    <property type="match status" value="1"/>
</dbReference>
<evidence type="ECO:0000256" key="3">
    <source>
        <dbReference type="ARBA" id="ARBA00023125"/>
    </source>
</evidence>
<proteinExistence type="predicted"/>
<evidence type="ECO:0000256" key="1">
    <source>
        <dbReference type="ARBA" id="ARBA00022491"/>
    </source>
</evidence>
<keyword evidence="2" id="KW-0805">Transcription regulation</keyword>
<keyword evidence="3" id="KW-0238">DNA-binding</keyword>